<dbReference type="InterPro" id="IPR001138">
    <property type="entry name" value="Zn2Cys6_DnaBD"/>
</dbReference>
<evidence type="ECO:0000313" key="7">
    <source>
        <dbReference type="EMBL" id="KAH7213348.1"/>
    </source>
</evidence>
<dbReference type="GO" id="GO:0000981">
    <property type="term" value="F:DNA-binding transcription factor activity, RNA polymerase II-specific"/>
    <property type="evidence" value="ECO:0007669"/>
    <property type="project" value="InterPro"/>
</dbReference>
<feature type="compositionally biased region" description="Low complexity" evidence="4">
    <location>
        <begin position="54"/>
        <end position="69"/>
    </location>
</feature>
<keyword evidence="8" id="KW-1185">Reference proteome</keyword>
<dbReference type="SUPFAM" id="SSF57701">
    <property type="entry name" value="Zn2/Cys6 DNA-binding domain"/>
    <property type="match status" value="1"/>
</dbReference>
<dbReference type="Proteomes" id="UP000720189">
    <property type="component" value="Unassembled WGS sequence"/>
</dbReference>
<evidence type="ECO:0000256" key="4">
    <source>
        <dbReference type="SAM" id="MobiDB-lite"/>
    </source>
</evidence>
<dbReference type="GO" id="GO:0008270">
    <property type="term" value="F:zinc ion binding"/>
    <property type="evidence" value="ECO:0007669"/>
    <property type="project" value="InterPro"/>
</dbReference>
<protein>
    <recommendedName>
        <fullName evidence="6">Zn(2)-C6 fungal-type domain-containing protein</fullName>
    </recommendedName>
</protein>
<dbReference type="EMBL" id="JAGMUX010000030">
    <property type="protein sequence ID" value="KAH7213348.1"/>
    <property type="molecule type" value="Genomic_DNA"/>
</dbReference>
<dbReference type="AlphaFoldDB" id="A0A9P9FZQ4"/>
<keyword evidence="5" id="KW-1133">Transmembrane helix</keyword>
<dbReference type="OrthoDB" id="410267at2759"/>
<dbReference type="GeneID" id="70215351"/>
<dbReference type="GO" id="GO:0006351">
    <property type="term" value="P:DNA-templated transcription"/>
    <property type="evidence" value="ECO:0007669"/>
    <property type="project" value="InterPro"/>
</dbReference>
<evidence type="ECO:0000256" key="1">
    <source>
        <dbReference type="ARBA" id="ARBA00004123"/>
    </source>
</evidence>
<evidence type="ECO:0000313" key="8">
    <source>
        <dbReference type="Proteomes" id="UP000720189"/>
    </source>
</evidence>
<dbReference type="CDD" id="cd00067">
    <property type="entry name" value="GAL4"/>
    <property type="match status" value="1"/>
</dbReference>
<dbReference type="PROSITE" id="PS00463">
    <property type="entry name" value="ZN2_CY6_FUNGAL_1"/>
    <property type="match status" value="1"/>
</dbReference>
<dbReference type="PANTHER" id="PTHR31001:SF76">
    <property type="entry name" value="ZN(2)-C6 FUNGAL-TYPE DOMAIN-CONTAINING PROTEIN"/>
    <property type="match status" value="1"/>
</dbReference>
<evidence type="ECO:0000259" key="6">
    <source>
        <dbReference type="PROSITE" id="PS50048"/>
    </source>
</evidence>
<dbReference type="PANTHER" id="PTHR31001">
    <property type="entry name" value="UNCHARACTERIZED TRANSCRIPTIONAL REGULATORY PROTEIN"/>
    <property type="match status" value="1"/>
</dbReference>
<proteinExistence type="predicted"/>
<feature type="transmembrane region" description="Helical" evidence="5">
    <location>
        <begin position="543"/>
        <end position="563"/>
    </location>
</feature>
<evidence type="ECO:0000256" key="5">
    <source>
        <dbReference type="SAM" id="Phobius"/>
    </source>
</evidence>
<keyword evidence="2" id="KW-0479">Metal-binding</keyword>
<dbReference type="Pfam" id="PF00172">
    <property type="entry name" value="Zn_clus"/>
    <property type="match status" value="1"/>
</dbReference>
<dbReference type="InterPro" id="IPR036864">
    <property type="entry name" value="Zn2-C6_fun-type_DNA-bd_sf"/>
</dbReference>
<organism evidence="7 8">
    <name type="scientific">Fusarium redolens</name>
    <dbReference type="NCBI Taxonomy" id="48865"/>
    <lineage>
        <taxon>Eukaryota</taxon>
        <taxon>Fungi</taxon>
        <taxon>Dikarya</taxon>
        <taxon>Ascomycota</taxon>
        <taxon>Pezizomycotina</taxon>
        <taxon>Sordariomycetes</taxon>
        <taxon>Hypocreomycetidae</taxon>
        <taxon>Hypocreales</taxon>
        <taxon>Nectriaceae</taxon>
        <taxon>Fusarium</taxon>
        <taxon>Fusarium redolens species complex</taxon>
    </lineage>
</organism>
<evidence type="ECO:0000256" key="2">
    <source>
        <dbReference type="ARBA" id="ARBA00022723"/>
    </source>
</evidence>
<dbReference type="GO" id="GO:0003677">
    <property type="term" value="F:DNA binding"/>
    <property type="evidence" value="ECO:0007669"/>
    <property type="project" value="InterPro"/>
</dbReference>
<name>A0A9P9FZQ4_FUSRE</name>
<feature type="region of interest" description="Disordered" evidence="4">
    <location>
        <begin position="54"/>
        <end position="92"/>
    </location>
</feature>
<keyword evidence="3" id="KW-0539">Nucleus</keyword>
<gene>
    <name evidence="7" type="ORF">BKA55DRAFT_255863</name>
</gene>
<reference evidence="7" key="1">
    <citation type="journal article" date="2021" name="Nat. Commun.">
        <title>Genetic determinants of endophytism in the Arabidopsis root mycobiome.</title>
        <authorList>
            <person name="Mesny F."/>
            <person name="Miyauchi S."/>
            <person name="Thiergart T."/>
            <person name="Pickel B."/>
            <person name="Atanasova L."/>
            <person name="Karlsson M."/>
            <person name="Huettel B."/>
            <person name="Barry K.W."/>
            <person name="Haridas S."/>
            <person name="Chen C."/>
            <person name="Bauer D."/>
            <person name="Andreopoulos W."/>
            <person name="Pangilinan J."/>
            <person name="LaButti K."/>
            <person name="Riley R."/>
            <person name="Lipzen A."/>
            <person name="Clum A."/>
            <person name="Drula E."/>
            <person name="Henrissat B."/>
            <person name="Kohler A."/>
            <person name="Grigoriev I.V."/>
            <person name="Martin F.M."/>
            <person name="Hacquard S."/>
        </authorList>
    </citation>
    <scope>NUCLEOTIDE SEQUENCE</scope>
    <source>
        <strain evidence="7">MPI-CAGE-AT-0023</strain>
    </source>
</reference>
<dbReference type="Pfam" id="PF04082">
    <property type="entry name" value="Fungal_trans"/>
    <property type="match status" value="1"/>
</dbReference>
<dbReference type="RefSeq" id="XP_046041796.1">
    <property type="nucleotide sequence ID" value="XM_046185397.1"/>
</dbReference>
<dbReference type="PROSITE" id="PS50048">
    <property type="entry name" value="ZN2_CY6_FUNGAL_2"/>
    <property type="match status" value="1"/>
</dbReference>
<evidence type="ECO:0000256" key="3">
    <source>
        <dbReference type="ARBA" id="ARBA00023242"/>
    </source>
</evidence>
<dbReference type="GO" id="GO:0005634">
    <property type="term" value="C:nucleus"/>
    <property type="evidence" value="ECO:0007669"/>
    <property type="project" value="UniProtKB-SubCell"/>
</dbReference>
<dbReference type="InterPro" id="IPR050613">
    <property type="entry name" value="Sec_Metabolite_Reg"/>
</dbReference>
<sequence length="671" mass="76151">MPNPRSVRSSQRSVLACTNCSRRKIRCSKAIPCIACVRQNKAAQCQREPVTVVSRRSVGRSRASTVPDDPVTDPEPVHNAEGAGPAPALPTPVQEVPLTVVPSASTTVASSDESLPQIDDQMLEQLLASLSTPDTRLTNEAAAMLEFLTHGRRNILNRFIGRESISTSLTQPVQKWDTFLPVKDARSLLVLHEKHLTWMHNTVHMPTFLREFDENVLMLTCDRSWIALYYALLSQTLYHLDIEYLSSRHQPITVDSQASRILFDKSRELLYEAEFMDTHKLTSVQTICLLVQVAHNFDKSDLICVLVSAAIRIAQCLNLHRLGPDGHAAGRNGGANEIVDREVRKRVWWFLVRYDWLQIPFQNTCQIHLAQFNTPFPTNCHDDQERMIKDGRINAQPAEIITITTWTNCLAQMSVFMWKHHDRMSKLGNTGTEDVHGRYEEVVRGDEEIKNLYLSWSDTLRDVNTTPSHSPATDGLPTGLMPAMLLMSIAQKIFTIHRQFQLSCFRDRRFAFSQLSCVMITERSIEAFQRWPDSLETRICRRMWTTLSYMISCSITLLFALLFNGQNALTHDSERLRGYVKFGKDFLSKEAHASSIARRGVRLLSALMDLERSSEFSVDIEAEIGDTIRRVALADDDGVEANPGEGYQMVFPYGQDLWESLMREPLGEDLL</sequence>
<keyword evidence="5" id="KW-0812">Transmembrane</keyword>
<dbReference type="InterPro" id="IPR007219">
    <property type="entry name" value="XnlR_reg_dom"/>
</dbReference>
<dbReference type="SMART" id="SM00066">
    <property type="entry name" value="GAL4"/>
    <property type="match status" value="1"/>
</dbReference>
<dbReference type="CDD" id="cd12148">
    <property type="entry name" value="fungal_TF_MHR"/>
    <property type="match status" value="1"/>
</dbReference>
<accession>A0A9P9FZQ4</accession>
<comment type="caution">
    <text evidence="7">The sequence shown here is derived from an EMBL/GenBank/DDBJ whole genome shotgun (WGS) entry which is preliminary data.</text>
</comment>
<feature type="domain" description="Zn(2)-C6 fungal-type" evidence="6">
    <location>
        <begin position="16"/>
        <end position="47"/>
    </location>
</feature>
<keyword evidence="5" id="KW-0472">Membrane</keyword>
<comment type="subcellular location">
    <subcellularLocation>
        <location evidence="1">Nucleus</location>
    </subcellularLocation>
</comment>